<feature type="signal peptide" evidence="8">
    <location>
        <begin position="1"/>
        <end position="20"/>
    </location>
</feature>
<evidence type="ECO:0000256" key="4">
    <source>
        <dbReference type="ARBA" id="ARBA00022927"/>
    </source>
</evidence>
<evidence type="ECO:0000256" key="1">
    <source>
        <dbReference type="ARBA" id="ARBA00004370"/>
    </source>
</evidence>
<comment type="similarity">
    <text evidence="7">Belongs to the YOS1 family.</text>
</comment>
<proteinExistence type="inferred from homology"/>
<dbReference type="GO" id="GO:0005789">
    <property type="term" value="C:endoplasmic reticulum membrane"/>
    <property type="evidence" value="ECO:0007669"/>
    <property type="project" value="TreeGrafter"/>
</dbReference>
<keyword evidence="8" id="KW-0732">Signal</keyword>
<dbReference type="PANTHER" id="PTHR15858:SF0">
    <property type="entry name" value="IMMEDIATE EARLY RESPONSE 3-INTERACTING PROTEIN 1"/>
    <property type="match status" value="1"/>
</dbReference>
<dbReference type="PANTHER" id="PTHR15858">
    <property type="entry name" value="IMMEDIATE EARLY RESPONSE 3-INTERACTING PROTEIN 1"/>
    <property type="match status" value="1"/>
</dbReference>
<comment type="subcellular location">
    <subcellularLocation>
        <location evidence="1">Membrane</location>
    </subcellularLocation>
</comment>
<accession>A0A286UP57</accession>
<dbReference type="GO" id="GO:0006888">
    <property type="term" value="P:endoplasmic reticulum to Golgi vesicle-mediated transport"/>
    <property type="evidence" value="ECO:0007669"/>
    <property type="project" value="TreeGrafter"/>
</dbReference>
<reference evidence="9 10" key="1">
    <citation type="journal article" date="2017" name="Mol. Ecol.">
        <title>Comparative and population genomic landscape of Phellinus noxius: A hypervariable fungus causing root rot in trees.</title>
        <authorList>
            <person name="Chung C.L."/>
            <person name="Lee T.J."/>
            <person name="Akiba M."/>
            <person name="Lee H.H."/>
            <person name="Kuo T.H."/>
            <person name="Liu D."/>
            <person name="Ke H.M."/>
            <person name="Yokoi T."/>
            <person name="Roa M.B."/>
            <person name="Lu M.J."/>
            <person name="Chang Y.Y."/>
            <person name="Ann P.J."/>
            <person name="Tsai J.N."/>
            <person name="Chen C.Y."/>
            <person name="Tzean S.S."/>
            <person name="Ota Y."/>
            <person name="Hattori T."/>
            <person name="Sahashi N."/>
            <person name="Liou R.F."/>
            <person name="Kikuchi T."/>
            <person name="Tsai I.J."/>
        </authorList>
    </citation>
    <scope>NUCLEOTIDE SEQUENCE [LARGE SCALE GENOMIC DNA]</scope>
    <source>
        <strain evidence="9 10">FFPRI411160</strain>
    </source>
</reference>
<dbReference type="InterPro" id="IPR013880">
    <property type="entry name" value="Yos1"/>
</dbReference>
<dbReference type="STRING" id="2282107.A0A286UP57"/>
<evidence type="ECO:0000256" key="3">
    <source>
        <dbReference type="ARBA" id="ARBA00022692"/>
    </source>
</evidence>
<organism evidence="9 10">
    <name type="scientific">Pyrrhoderma noxium</name>
    <dbReference type="NCBI Taxonomy" id="2282107"/>
    <lineage>
        <taxon>Eukaryota</taxon>
        <taxon>Fungi</taxon>
        <taxon>Dikarya</taxon>
        <taxon>Basidiomycota</taxon>
        <taxon>Agaricomycotina</taxon>
        <taxon>Agaricomycetes</taxon>
        <taxon>Hymenochaetales</taxon>
        <taxon>Hymenochaetaceae</taxon>
        <taxon>Pyrrhoderma</taxon>
    </lineage>
</organism>
<keyword evidence="4" id="KW-0653">Protein transport</keyword>
<dbReference type="EMBL" id="NBII01000003">
    <property type="protein sequence ID" value="PAV21294.1"/>
    <property type="molecule type" value="Genomic_DNA"/>
</dbReference>
<evidence type="ECO:0000256" key="5">
    <source>
        <dbReference type="ARBA" id="ARBA00022989"/>
    </source>
</evidence>
<evidence type="ECO:0000256" key="8">
    <source>
        <dbReference type="SAM" id="SignalP"/>
    </source>
</evidence>
<dbReference type="GO" id="GO:0015031">
    <property type="term" value="P:protein transport"/>
    <property type="evidence" value="ECO:0007669"/>
    <property type="project" value="UniProtKB-KW"/>
</dbReference>
<dbReference type="AlphaFoldDB" id="A0A286UP57"/>
<keyword evidence="10" id="KW-1185">Reference proteome</keyword>
<protein>
    <submittedName>
        <fullName evidence="9">ER-to-Golgi transport membrane</fullName>
    </submittedName>
</protein>
<keyword evidence="2" id="KW-0813">Transport</keyword>
<evidence type="ECO:0000256" key="2">
    <source>
        <dbReference type="ARBA" id="ARBA00022448"/>
    </source>
</evidence>
<evidence type="ECO:0000313" key="9">
    <source>
        <dbReference type="EMBL" id="PAV21294.1"/>
    </source>
</evidence>
<dbReference type="GO" id="GO:0030134">
    <property type="term" value="C:COPII-coated ER to Golgi transport vesicle"/>
    <property type="evidence" value="ECO:0007669"/>
    <property type="project" value="TreeGrafter"/>
</dbReference>
<dbReference type="OrthoDB" id="15356at2759"/>
<gene>
    <name evidence="9" type="ORF">PNOK_0392100</name>
</gene>
<dbReference type="GO" id="GO:0000139">
    <property type="term" value="C:Golgi membrane"/>
    <property type="evidence" value="ECO:0007669"/>
    <property type="project" value="TreeGrafter"/>
</dbReference>
<keyword evidence="3" id="KW-0812">Transmembrane</keyword>
<dbReference type="Proteomes" id="UP000217199">
    <property type="component" value="Unassembled WGS sequence"/>
</dbReference>
<evidence type="ECO:0000256" key="7">
    <source>
        <dbReference type="ARBA" id="ARBA00024203"/>
    </source>
</evidence>
<sequence>MPFGLGSIFKIALLLINAMAVLNEERFLTRIGWTSQSQQLSQQTSFHQPYDPYTGMGGNTQQELSVKAKLVNLIGAVRTLMRVPLIFVNATVIIYELVLGGR</sequence>
<name>A0A286UP57_9AGAM</name>
<evidence type="ECO:0000256" key="6">
    <source>
        <dbReference type="ARBA" id="ARBA00023136"/>
    </source>
</evidence>
<feature type="chain" id="PRO_5013877639" evidence="8">
    <location>
        <begin position="21"/>
        <end position="102"/>
    </location>
</feature>
<comment type="caution">
    <text evidence="9">The sequence shown here is derived from an EMBL/GenBank/DDBJ whole genome shotgun (WGS) entry which is preliminary data.</text>
</comment>
<dbReference type="FunCoup" id="A0A286UP57">
    <property type="interactions" value="167"/>
</dbReference>
<dbReference type="Pfam" id="PF08571">
    <property type="entry name" value="Yos1"/>
    <property type="match status" value="1"/>
</dbReference>
<keyword evidence="6" id="KW-0472">Membrane</keyword>
<dbReference type="InParanoid" id="A0A286UP57"/>
<evidence type="ECO:0000313" key="10">
    <source>
        <dbReference type="Proteomes" id="UP000217199"/>
    </source>
</evidence>
<keyword evidence="5" id="KW-1133">Transmembrane helix</keyword>